<evidence type="ECO:0000313" key="2">
    <source>
        <dbReference type="EMBL" id="AEE48536.1"/>
    </source>
</evidence>
<dbReference type="OrthoDB" id="9809725at2"/>
<dbReference type="KEGG" id="hhy:Halhy_0627"/>
<feature type="domain" description="BioF2-like acetyltransferase" evidence="1">
    <location>
        <begin position="211"/>
        <end position="339"/>
    </location>
</feature>
<dbReference type="RefSeq" id="WP_013763100.1">
    <property type="nucleotide sequence ID" value="NC_015510.1"/>
</dbReference>
<evidence type="ECO:0000259" key="1">
    <source>
        <dbReference type="Pfam" id="PF13480"/>
    </source>
</evidence>
<organism evidence="2 3">
    <name type="scientific">Haliscomenobacter hydrossis (strain ATCC 27775 / DSM 1100 / LMG 10767 / O)</name>
    <dbReference type="NCBI Taxonomy" id="760192"/>
    <lineage>
        <taxon>Bacteria</taxon>
        <taxon>Pseudomonadati</taxon>
        <taxon>Bacteroidota</taxon>
        <taxon>Saprospiria</taxon>
        <taxon>Saprospirales</taxon>
        <taxon>Haliscomenobacteraceae</taxon>
        <taxon>Haliscomenobacter</taxon>
    </lineage>
</organism>
<sequence length="384" mass="44511">MGFRLIDNQNLATFSLDNAANHPLLKALYLPLMRQESTILIHNVHVDTQLLDIGSRVLGLILPHIAAAYPDESYVASPYGQYVDYGRYETALELGKLLWLNRLANGVFNVLGEICRKAKFDQVVLIDNLLFSTNLYPQKIDYDLAALQQFLLQQFPNRALVFRSICPEVYPEWFQHLKSQGYKAVFSRQVYLLRAHEGAHRLKRALDIDSRLASKQKHLNWTLLDSPSDVELERILDLYNQLYLEKYARLNPQYTLGFLKNLLSEGIIHIKALWHEEKIVAFTGYFILDGVMINPLIGYDRSYPQKEGLYRLLTMETMLEAEKQGLLLNMSSGAAHFKRLRGAQAFLEYNMVYDRHLSFFRRLPWALTRAIAIPTIWLVRRYGL</sequence>
<keyword evidence="3" id="KW-1185">Reference proteome</keyword>
<dbReference type="Proteomes" id="UP000008461">
    <property type="component" value="Chromosome"/>
</dbReference>
<protein>
    <recommendedName>
        <fullName evidence="1">BioF2-like acetyltransferase domain-containing protein</fullName>
    </recommendedName>
</protein>
<reference evidence="2 3" key="1">
    <citation type="journal article" date="2011" name="Stand. Genomic Sci.">
        <title>Complete genome sequence of Haliscomenobacter hydrossis type strain (O).</title>
        <authorList>
            <consortium name="US DOE Joint Genome Institute (JGI-PGF)"/>
            <person name="Daligault H."/>
            <person name="Lapidus A."/>
            <person name="Zeytun A."/>
            <person name="Nolan M."/>
            <person name="Lucas S."/>
            <person name="Del Rio T.G."/>
            <person name="Tice H."/>
            <person name="Cheng J.F."/>
            <person name="Tapia R."/>
            <person name="Han C."/>
            <person name="Goodwin L."/>
            <person name="Pitluck S."/>
            <person name="Liolios K."/>
            <person name="Pagani I."/>
            <person name="Ivanova N."/>
            <person name="Huntemann M."/>
            <person name="Mavromatis K."/>
            <person name="Mikhailova N."/>
            <person name="Pati A."/>
            <person name="Chen A."/>
            <person name="Palaniappan K."/>
            <person name="Land M."/>
            <person name="Hauser L."/>
            <person name="Brambilla E.M."/>
            <person name="Rohde M."/>
            <person name="Verbarg S."/>
            <person name="Goker M."/>
            <person name="Bristow J."/>
            <person name="Eisen J.A."/>
            <person name="Markowitz V."/>
            <person name="Hugenholtz P."/>
            <person name="Kyrpides N.C."/>
            <person name="Klenk H.P."/>
            <person name="Woyke T."/>
        </authorList>
    </citation>
    <scope>NUCLEOTIDE SEQUENCE [LARGE SCALE GENOMIC DNA]</scope>
    <source>
        <strain evidence="3">ATCC 27775 / DSM 1100 / LMG 10767 / O</strain>
    </source>
</reference>
<accession>F4L1J2</accession>
<reference key="2">
    <citation type="submission" date="2011-04" db="EMBL/GenBank/DDBJ databases">
        <title>Complete sequence of chromosome of Haliscomenobacter hydrossis DSM 1100.</title>
        <authorList>
            <consortium name="US DOE Joint Genome Institute (JGI-PGF)"/>
            <person name="Lucas S."/>
            <person name="Han J."/>
            <person name="Lapidus A."/>
            <person name="Bruce D."/>
            <person name="Goodwin L."/>
            <person name="Pitluck S."/>
            <person name="Peters L."/>
            <person name="Kyrpides N."/>
            <person name="Mavromatis K."/>
            <person name="Ivanova N."/>
            <person name="Ovchinnikova G."/>
            <person name="Pagani I."/>
            <person name="Daligault H."/>
            <person name="Detter J.C."/>
            <person name="Han C."/>
            <person name="Land M."/>
            <person name="Hauser L."/>
            <person name="Markowitz V."/>
            <person name="Cheng J.-F."/>
            <person name="Hugenholtz P."/>
            <person name="Woyke T."/>
            <person name="Wu D."/>
            <person name="Verbarg S."/>
            <person name="Frueling A."/>
            <person name="Brambilla E."/>
            <person name="Klenk H.-P."/>
            <person name="Eisen J.A."/>
        </authorList>
    </citation>
    <scope>NUCLEOTIDE SEQUENCE</scope>
    <source>
        <strain>DSM 1100</strain>
    </source>
</reference>
<dbReference type="EMBL" id="CP002691">
    <property type="protein sequence ID" value="AEE48536.1"/>
    <property type="molecule type" value="Genomic_DNA"/>
</dbReference>
<dbReference type="SUPFAM" id="SSF55729">
    <property type="entry name" value="Acyl-CoA N-acyltransferases (Nat)"/>
    <property type="match status" value="1"/>
</dbReference>
<dbReference type="AlphaFoldDB" id="F4L1J2"/>
<dbReference type="HOGENOM" id="CLU_050503_0_0_10"/>
<dbReference type="InterPro" id="IPR016181">
    <property type="entry name" value="Acyl_CoA_acyltransferase"/>
</dbReference>
<proteinExistence type="predicted"/>
<evidence type="ECO:0000313" key="3">
    <source>
        <dbReference type="Proteomes" id="UP000008461"/>
    </source>
</evidence>
<name>F4L1J2_HALH1</name>
<dbReference type="Pfam" id="PF13480">
    <property type="entry name" value="Acetyltransf_6"/>
    <property type="match status" value="1"/>
</dbReference>
<gene>
    <name evidence="2" type="ordered locus">Halhy_0627</name>
</gene>
<dbReference type="InterPro" id="IPR038740">
    <property type="entry name" value="BioF2-like_GNAT_dom"/>
</dbReference>
<dbReference type="eggNOG" id="COG0189">
    <property type="taxonomic scope" value="Bacteria"/>
</dbReference>
<dbReference type="STRING" id="760192.Halhy_0627"/>